<dbReference type="AlphaFoldDB" id="A0A9D4W719"/>
<comment type="caution">
    <text evidence="2">The sequence shown here is derived from an EMBL/GenBank/DDBJ whole genome shotgun (WGS) entry which is preliminary data.</text>
</comment>
<dbReference type="InterPro" id="IPR054722">
    <property type="entry name" value="PolX-like_BBD"/>
</dbReference>
<sequence>MVCHVKEEIQPNLWYLDTGCSNHMCGDKKAFSDLDESFRSTVKFGDNSTVSVMGKGTIAIHTKKDYVQTISNVLFVPDLKTNLLSVGQLQEKGYGIYVKNGVCRIEDEKLGLIAQVNMTANRMFPLYLQDNTQSCLYASRDVVFDEEATWSWKEDEAKQYIPIACDDNEEREKPMENVQVVEGNQNVPIADRSPLVAESQRPQRHRRRPAWMEDYEVTGVDQGGLCWFSVHVVVTAVVTILVASLGARQFEPLRLQEMMACLRFSRWHWQLMPFFNSLAYVNHCLDNILRIASCNGWDGTDLIPMNFGNGFGMYAI</sequence>
<accession>A0A9D4W719</accession>
<evidence type="ECO:0000313" key="3">
    <source>
        <dbReference type="Proteomes" id="UP001058974"/>
    </source>
</evidence>
<name>A0A9D4W719_PEA</name>
<dbReference type="Proteomes" id="UP001058974">
    <property type="component" value="Chromosome 6"/>
</dbReference>
<organism evidence="2 3">
    <name type="scientific">Pisum sativum</name>
    <name type="common">Garden pea</name>
    <name type="synonym">Lathyrus oleraceus</name>
    <dbReference type="NCBI Taxonomy" id="3888"/>
    <lineage>
        <taxon>Eukaryota</taxon>
        <taxon>Viridiplantae</taxon>
        <taxon>Streptophyta</taxon>
        <taxon>Embryophyta</taxon>
        <taxon>Tracheophyta</taxon>
        <taxon>Spermatophyta</taxon>
        <taxon>Magnoliopsida</taxon>
        <taxon>eudicotyledons</taxon>
        <taxon>Gunneridae</taxon>
        <taxon>Pentapetalae</taxon>
        <taxon>rosids</taxon>
        <taxon>fabids</taxon>
        <taxon>Fabales</taxon>
        <taxon>Fabaceae</taxon>
        <taxon>Papilionoideae</taxon>
        <taxon>50 kb inversion clade</taxon>
        <taxon>NPAAA clade</taxon>
        <taxon>Hologalegina</taxon>
        <taxon>IRL clade</taxon>
        <taxon>Fabeae</taxon>
        <taxon>Lathyrus</taxon>
    </lineage>
</organism>
<keyword evidence="3" id="KW-1185">Reference proteome</keyword>
<proteinExistence type="predicted"/>
<evidence type="ECO:0000259" key="1">
    <source>
        <dbReference type="Pfam" id="PF22936"/>
    </source>
</evidence>
<dbReference type="Pfam" id="PF22936">
    <property type="entry name" value="Pol_BBD"/>
    <property type="match status" value="1"/>
</dbReference>
<reference evidence="2 3" key="1">
    <citation type="journal article" date="2022" name="Nat. Genet.">
        <title>Improved pea reference genome and pan-genome highlight genomic features and evolutionary characteristics.</title>
        <authorList>
            <person name="Yang T."/>
            <person name="Liu R."/>
            <person name="Luo Y."/>
            <person name="Hu S."/>
            <person name="Wang D."/>
            <person name="Wang C."/>
            <person name="Pandey M.K."/>
            <person name="Ge S."/>
            <person name="Xu Q."/>
            <person name="Li N."/>
            <person name="Li G."/>
            <person name="Huang Y."/>
            <person name="Saxena R.K."/>
            <person name="Ji Y."/>
            <person name="Li M."/>
            <person name="Yan X."/>
            <person name="He Y."/>
            <person name="Liu Y."/>
            <person name="Wang X."/>
            <person name="Xiang C."/>
            <person name="Varshney R.K."/>
            <person name="Ding H."/>
            <person name="Gao S."/>
            <person name="Zong X."/>
        </authorList>
    </citation>
    <scope>NUCLEOTIDE SEQUENCE [LARGE SCALE GENOMIC DNA]</scope>
    <source>
        <strain evidence="2 3">cv. Zhongwan 6</strain>
    </source>
</reference>
<feature type="domain" description="Retrovirus-related Pol polyprotein from transposon TNT 1-94-like beta-barrel" evidence="1">
    <location>
        <begin position="14"/>
        <end position="94"/>
    </location>
</feature>
<gene>
    <name evidence="2" type="ORF">KIW84_062489</name>
</gene>
<dbReference type="Gramene" id="Psat06G0248900-T1">
    <property type="protein sequence ID" value="KAI5396297.1"/>
    <property type="gene ID" value="KIW84_062489"/>
</dbReference>
<evidence type="ECO:0000313" key="2">
    <source>
        <dbReference type="EMBL" id="KAI5396297.1"/>
    </source>
</evidence>
<dbReference type="EMBL" id="JAMSHJ010000006">
    <property type="protein sequence ID" value="KAI5396297.1"/>
    <property type="molecule type" value="Genomic_DNA"/>
</dbReference>
<protein>
    <recommendedName>
        <fullName evidence="1">Retrovirus-related Pol polyprotein from transposon TNT 1-94-like beta-barrel domain-containing protein</fullName>
    </recommendedName>
</protein>